<dbReference type="SUPFAM" id="SSF51658">
    <property type="entry name" value="Xylose isomerase-like"/>
    <property type="match status" value="1"/>
</dbReference>
<proteinExistence type="inferred from homology"/>
<evidence type="ECO:0000256" key="7">
    <source>
        <dbReference type="ARBA" id="ARBA00022833"/>
    </source>
</evidence>
<keyword evidence="8 9" id="KW-0234">DNA repair</keyword>
<keyword evidence="3 9" id="KW-0479">Metal-binding</keyword>
<evidence type="ECO:0000256" key="3">
    <source>
        <dbReference type="ARBA" id="ARBA00022723"/>
    </source>
</evidence>
<dbReference type="GO" id="GO:0003906">
    <property type="term" value="F:DNA-(apurinic or apyrimidinic site) endonuclease activity"/>
    <property type="evidence" value="ECO:0007669"/>
    <property type="project" value="TreeGrafter"/>
</dbReference>
<feature type="binding site" evidence="9">
    <location>
        <position position="144"/>
    </location>
    <ligand>
        <name>Zn(2+)</name>
        <dbReference type="ChEBI" id="CHEBI:29105"/>
        <label>2</label>
    </ligand>
</feature>
<dbReference type="PROSITE" id="PS00729">
    <property type="entry name" value="AP_NUCLEASE_F2_1"/>
    <property type="match status" value="1"/>
</dbReference>
<dbReference type="eggNOG" id="COG0648">
    <property type="taxonomic scope" value="Bacteria"/>
</dbReference>
<keyword evidence="2 9" id="KW-0540">Nuclease</keyword>
<feature type="binding site" evidence="9">
    <location>
        <position position="68"/>
    </location>
    <ligand>
        <name>Zn(2+)</name>
        <dbReference type="ChEBI" id="CHEBI:29105"/>
        <label>1</label>
    </ligand>
</feature>
<dbReference type="Proteomes" id="UP000004671">
    <property type="component" value="Chromosome"/>
</dbReference>
<evidence type="ECO:0000313" key="12">
    <source>
        <dbReference type="EMBL" id="EHO43141.1"/>
    </source>
</evidence>
<comment type="catalytic activity">
    <reaction evidence="9">
        <text>Endonucleolytic cleavage to 5'-phosphooligonucleotide end-products.</text>
        <dbReference type="EC" id="3.1.21.2"/>
    </reaction>
</comment>
<dbReference type="Proteomes" id="UP000183868">
    <property type="component" value="Chromosome"/>
</dbReference>
<keyword evidence="13" id="KW-1185">Reference proteome</keyword>
<dbReference type="EMBL" id="CM001402">
    <property type="protein sequence ID" value="EHO43141.1"/>
    <property type="molecule type" value="Genomic_DNA"/>
</dbReference>
<dbReference type="InterPro" id="IPR036237">
    <property type="entry name" value="Xyl_isomerase-like_sf"/>
</dbReference>
<dbReference type="HAMAP" id="MF_00152">
    <property type="entry name" value="Nfo"/>
    <property type="match status" value="1"/>
</dbReference>
<dbReference type="FunCoup" id="H1XXL7">
    <property type="interactions" value="290"/>
</dbReference>
<feature type="binding site" evidence="9">
    <location>
        <position position="181"/>
    </location>
    <ligand>
        <name>Zn(2+)</name>
        <dbReference type="ChEBI" id="CHEBI:29105"/>
        <label>3</label>
    </ligand>
</feature>
<dbReference type="GO" id="GO:0006284">
    <property type="term" value="P:base-excision repair"/>
    <property type="evidence" value="ECO:0007669"/>
    <property type="project" value="TreeGrafter"/>
</dbReference>
<dbReference type="OrthoDB" id="9805666at2"/>
<dbReference type="EMBL" id="CP018099">
    <property type="protein sequence ID" value="APF19230.1"/>
    <property type="molecule type" value="Genomic_DNA"/>
</dbReference>
<dbReference type="PROSITE" id="PS00731">
    <property type="entry name" value="AP_NUCLEASE_F2_3"/>
    <property type="match status" value="1"/>
</dbReference>
<dbReference type="InterPro" id="IPR013022">
    <property type="entry name" value="Xyl_isomerase-like_TIM-brl"/>
</dbReference>
<dbReference type="NCBIfam" id="TIGR00587">
    <property type="entry name" value="nfo"/>
    <property type="match status" value="1"/>
</dbReference>
<feature type="binding site" evidence="9">
    <location>
        <position position="230"/>
    </location>
    <ligand>
        <name>Zn(2+)</name>
        <dbReference type="ChEBI" id="CHEBI:29105"/>
        <label>3</label>
    </ligand>
</feature>
<dbReference type="AlphaFoldDB" id="H1XXL7"/>
<reference evidence="11 14" key="2">
    <citation type="submission" date="2016-11" db="EMBL/GenBank/DDBJ databases">
        <title>Genomic analysis of Caldithrix abyssi and proposal of a novel bacterial phylum Caldithrichaeota.</title>
        <authorList>
            <person name="Kublanov I."/>
            <person name="Sigalova O."/>
            <person name="Gavrilov S."/>
            <person name="Lebedinsky A."/>
            <person name="Ivanova N."/>
            <person name="Daum C."/>
            <person name="Reddy T."/>
            <person name="Klenk H.P."/>
            <person name="Goker M."/>
            <person name="Reva O."/>
            <person name="Miroshnichenko M."/>
            <person name="Kyprides N."/>
            <person name="Woyke T."/>
            <person name="Gelfand M."/>
        </authorList>
    </citation>
    <scope>NUCLEOTIDE SEQUENCE [LARGE SCALE GENOMIC DNA]</scope>
    <source>
        <strain evidence="11 14">LF13</strain>
    </source>
</reference>
<comment type="similarity">
    <text evidence="1 9">Belongs to the AP endonuclease 2 family.</text>
</comment>
<keyword evidence="4 9" id="KW-0255">Endonuclease</keyword>
<keyword evidence="7 9" id="KW-0862">Zinc</keyword>
<protein>
    <recommendedName>
        <fullName evidence="9">Probable endonuclease 4</fullName>
        <ecNumber evidence="9">3.1.21.2</ecNumber>
    </recommendedName>
    <alternativeName>
        <fullName evidence="9">Endodeoxyribonuclease IV</fullName>
    </alternativeName>
    <alternativeName>
        <fullName evidence="9">Endonuclease IV</fullName>
    </alternativeName>
</protein>
<dbReference type="EC" id="3.1.21.2" evidence="9"/>
<evidence type="ECO:0000256" key="5">
    <source>
        <dbReference type="ARBA" id="ARBA00022763"/>
    </source>
</evidence>
<dbReference type="InterPro" id="IPR018246">
    <property type="entry name" value="AP_endonuc_F2_Zn_BS"/>
</dbReference>
<dbReference type="Gene3D" id="3.20.20.150">
    <property type="entry name" value="Divalent-metal-dependent TIM barrel enzymes"/>
    <property type="match status" value="1"/>
</dbReference>
<sequence length="283" mass="32207">MKIGCHVSIAQNIWACFERAASVESEVFQIFTQNQRQWRSVQYSAEDIQKFHDLRSEGPYRDVPLVAHASYLINLCAEDEEKLARSRQAFLDELKRCDALGIDFLVIHPGSYGSKTLEWGIDRVAETINLACEQYKPRVQILLESTAGQGSNLGFRFEQLQAIREKALQKEHLAYCLDTCHIFAAGYELETVNGLENTLKEVDKWLGMERVKVWHFNDSMHERGSRRDRHAPIGEGKIGLTPFEILVNDPVFKDTPAILEIPGGMEKFAENIQLLKKLRKGGG</sequence>
<evidence type="ECO:0000256" key="2">
    <source>
        <dbReference type="ARBA" id="ARBA00022722"/>
    </source>
</evidence>
<feature type="domain" description="Xylose isomerase-like TIM barrel" evidence="10">
    <location>
        <begin position="17"/>
        <end position="278"/>
    </location>
</feature>
<comment type="cofactor">
    <cofactor evidence="9">
        <name>Zn(2+)</name>
        <dbReference type="ChEBI" id="CHEBI:29105"/>
    </cofactor>
    <text evidence="9">Binds 3 Zn(2+) ions.</text>
</comment>
<keyword evidence="5 9" id="KW-0227">DNA damage</keyword>
<evidence type="ECO:0000313" key="11">
    <source>
        <dbReference type="EMBL" id="APF19230.1"/>
    </source>
</evidence>
<accession>H1XXL7</accession>
<dbReference type="GO" id="GO:0008081">
    <property type="term" value="F:phosphoric diester hydrolase activity"/>
    <property type="evidence" value="ECO:0007669"/>
    <property type="project" value="TreeGrafter"/>
</dbReference>
<evidence type="ECO:0000256" key="4">
    <source>
        <dbReference type="ARBA" id="ARBA00022759"/>
    </source>
</evidence>
<evidence type="ECO:0000256" key="6">
    <source>
        <dbReference type="ARBA" id="ARBA00022801"/>
    </source>
</evidence>
<dbReference type="InParanoid" id="H1XXL7"/>
<dbReference type="GO" id="GO:0008833">
    <property type="term" value="F:deoxyribonuclease IV (phage-T4-induced) activity"/>
    <property type="evidence" value="ECO:0007669"/>
    <property type="project" value="UniProtKB-UniRule"/>
</dbReference>
<feature type="binding site" evidence="9">
    <location>
        <position position="228"/>
    </location>
    <ligand>
        <name>Zn(2+)</name>
        <dbReference type="ChEBI" id="CHEBI:29105"/>
        <label>3</label>
    </ligand>
</feature>
<dbReference type="PaxDb" id="880073-Calab_3542"/>
<feature type="binding site" evidence="9">
    <location>
        <position position="178"/>
    </location>
    <ligand>
        <name>Zn(2+)</name>
        <dbReference type="ChEBI" id="CHEBI:29105"/>
        <label>2</label>
    </ligand>
</feature>
<dbReference type="FunFam" id="3.20.20.150:FF:000001">
    <property type="entry name" value="Probable endonuclease 4"/>
    <property type="match status" value="1"/>
</dbReference>
<dbReference type="PROSITE" id="PS51432">
    <property type="entry name" value="AP_NUCLEASE_F2_4"/>
    <property type="match status" value="1"/>
</dbReference>
<dbReference type="HOGENOM" id="CLU_025885_0_1_0"/>
<feature type="binding site" evidence="9">
    <location>
        <position position="215"/>
    </location>
    <ligand>
        <name>Zn(2+)</name>
        <dbReference type="ChEBI" id="CHEBI:29105"/>
        <label>2</label>
    </ligand>
</feature>
<evidence type="ECO:0000259" key="10">
    <source>
        <dbReference type="Pfam" id="PF01261"/>
    </source>
</evidence>
<feature type="binding site" evidence="9">
    <location>
        <position position="260"/>
    </location>
    <ligand>
        <name>Zn(2+)</name>
        <dbReference type="ChEBI" id="CHEBI:29105"/>
        <label>2</label>
    </ligand>
</feature>
<name>H1XXL7_CALAY</name>
<evidence type="ECO:0000256" key="1">
    <source>
        <dbReference type="ARBA" id="ARBA00005340"/>
    </source>
</evidence>
<gene>
    <name evidence="9 11" type="primary">nfo</name>
    <name evidence="11" type="ORF">Cabys_2481</name>
    <name evidence="12" type="ORF">Calab_3542</name>
</gene>
<dbReference type="InterPro" id="IPR001719">
    <property type="entry name" value="AP_endonuc_2"/>
</dbReference>
<evidence type="ECO:0000256" key="9">
    <source>
        <dbReference type="HAMAP-Rule" id="MF_00152"/>
    </source>
</evidence>
<dbReference type="GO" id="GO:0008270">
    <property type="term" value="F:zinc ion binding"/>
    <property type="evidence" value="ECO:0007669"/>
    <property type="project" value="UniProtKB-UniRule"/>
</dbReference>
<dbReference type="RefSeq" id="WP_006930638.1">
    <property type="nucleotide sequence ID" value="NZ_CM001402.1"/>
</dbReference>
<evidence type="ECO:0000313" key="13">
    <source>
        <dbReference type="Proteomes" id="UP000004671"/>
    </source>
</evidence>
<dbReference type="STRING" id="880073.Cabys_2481"/>
<feature type="binding site" evidence="9">
    <location>
        <position position="144"/>
    </location>
    <ligand>
        <name>Zn(2+)</name>
        <dbReference type="ChEBI" id="CHEBI:29105"/>
        <label>1</label>
    </ligand>
</feature>
<dbReference type="PANTHER" id="PTHR21445:SF0">
    <property type="entry name" value="APURINIC-APYRIMIDINIC ENDONUCLEASE"/>
    <property type="match status" value="1"/>
</dbReference>
<dbReference type="Pfam" id="PF01261">
    <property type="entry name" value="AP_endonuc_2"/>
    <property type="match status" value="1"/>
</dbReference>
<feature type="binding site" evidence="9">
    <location>
        <position position="108"/>
    </location>
    <ligand>
        <name>Zn(2+)</name>
        <dbReference type="ChEBI" id="CHEBI:29105"/>
        <label>1</label>
    </ligand>
</feature>
<dbReference type="SMART" id="SM00518">
    <property type="entry name" value="AP2Ec"/>
    <property type="match status" value="1"/>
</dbReference>
<dbReference type="CDD" id="cd00019">
    <property type="entry name" value="AP2Ec"/>
    <property type="match status" value="1"/>
</dbReference>
<evidence type="ECO:0000256" key="8">
    <source>
        <dbReference type="ARBA" id="ARBA00023204"/>
    </source>
</evidence>
<dbReference type="PANTHER" id="PTHR21445">
    <property type="entry name" value="ENDONUCLEASE IV ENDODEOXYRIBONUCLEASE IV"/>
    <property type="match status" value="1"/>
</dbReference>
<evidence type="ECO:0000313" key="14">
    <source>
        <dbReference type="Proteomes" id="UP000183868"/>
    </source>
</evidence>
<comment type="function">
    <text evidence="9">Endonuclease IV plays a role in DNA repair. It cleaves phosphodiester bonds at apurinic or apyrimidinic (AP) sites, generating a 3'-hydroxyl group and a 5'-terminal sugar phosphate.</text>
</comment>
<dbReference type="KEGG" id="caby:Cabys_2481"/>
<reference evidence="12 13" key="1">
    <citation type="submission" date="2011-09" db="EMBL/GenBank/DDBJ databases">
        <title>The permanent draft genome of Caldithrix abyssi DSM 13497.</title>
        <authorList>
            <consortium name="US DOE Joint Genome Institute (JGI-PGF)"/>
            <person name="Lucas S."/>
            <person name="Han J."/>
            <person name="Lapidus A."/>
            <person name="Bruce D."/>
            <person name="Goodwin L."/>
            <person name="Pitluck S."/>
            <person name="Peters L."/>
            <person name="Kyrpides N."/>
            <person name="Mavromatis K."/>
            <person name="Ivanova N."/>
            <person name="Mikhailova N."/>
            <person name="Chertkov O."/>
            <person name="Detter J.C."/>
            <person name="Tapia R."/>
            <person name="Han C."/>
            <person name="Land M."/>
            <person name="Hauser L."/>
            <person name="Markowitz V."/>
            <person name="Cheng J.-F."/>
            <person name="Hugenholtz P."/>
            <person name="Woyke T."/>
            <person name="Wu D."/>
            <person name="Spring S."/>
            <person name="Brambilla E."/>
            <person name="Klenk H.-P."/>
            <person name="Eisen J.A."/>
        </authorList>
    </citation>
    <scope>NUCLEOTIDE SEQUENCE [LARGE SCALE GENOMIC DNA]</scope>
    <source>
        <strain evidence="12 13">DSM 13497</strain>
    </source>
</reference>
<dbReference type="GO" id="GO:0003677">
    <property type="term" value="F:DNA binding"/>
    <property type="evidence" value="ECO:0007669"/>
    <property type="project" value="InterPro"/>
</dbReference>
<organism evidence="12 13">
    <name type="scientific">Caldithrix abyssi DSM 13497</name>
    <dbReference type="NCBI Taxonomy" id="880073"/>
    <lineage>
        <taxon>Bacteria</taxon>
        <taxon>Pseudomonadati</taxon>
        <taxon>Calditrichota</taxon>
        <taxon>Calditrichia</taxon>
        <taxon>Calditrichales</taxon>
        <taxon>Calditrichaceae</taxon>
        <taxon>Caldithrix</taxon>
    </lineage>
</organism>
<keyword evidence="6 9" id="KW-0378">Hydrolase</keyword>